<sequence length="68" mass="7879">MDLFDNSATFTGTCKTGEDNPLKFPILRFLHIRSPNKGSMIKRASKQYQHLKKNQYDFTIIVSDTKEI</sequence>
<reference evidence="1" key="2">
    <citation type="submission" date="2020-11" db="EMBL/GenBank/DDBJ databases">
        <authorList>
            <person name="McCartney M.A."/>
            <person name="Auch B."/>
            <person name="Kono T."/>
            <person name="Mallez S."/>
            <person name="Becker A."/>
            <person name="Gohl D.M."/>
            <person name="Silverstein K.A.T."/>
            <person name="Koren S."/>
            <person name="Bechman K.B."/>
            <person name="Herman A."/>
            <person name="Abrahante J.E."/>
            <person name="Garbe J."/>
        </authorList>
    </citation>
    <scope>NUCLEOTIDE SEQUENCE</scope>
    <source>
        <strain evidence="1">Duluth1</strain>
        <tissue evidence="1">Whole animal</tissue>
    </source>
</reference>
<protein>
    <submittedName>
        <fullName evidence="1">Uncharacterized protein</fullName>
    </submittedName>
</protein>
<dbReference type="EMBL" id="JAIWYP010000006">
    <property type="protein sequence ID" value="KAH3807342.1"/>
    <property type="molecule type" value="Genomic_DNA"/>
</dbReference>
<name>A0A9D4FZJ3_DREPO</name>
<comment type="caution">
    <text evidence="1">The sequence shown here is derived from an EMBL/GenBank/DDBJ whole genome shotgun (WGS) entry which is preliminary data.</text>
</comment>
<accession>A0A9D4FZJ3</accession>
<gene>
    <name evidence="1" type="ORF">DPMN_135680</name>
</gene>
<evidence type="ECO:0000313" key="2">
    <source>
        <dbReference type="Proteomes" id="UP000828390"/>
    </source>
</evidence>
<evidence type="ECO:0000313" key="1">
    <source>
        <dbReference type="EMBL" id="KAH3807342.1"/>
    </source>
</evidence>
<dbReference type="Proteomes" id="UP000828390">
    <property type="component" value="Unassembled WGS sequence"/>
</dbReference>
<organism evidence="1 2">
    <name type="scientific">Dreissena polymorpha</name>
    <name type="common">Zebra mussel</name>
    <name type="synonym">Mytilus polymorpha</name>
    <dbReference type="NCBI Taxonomy" id="45954"/>
    <lineage>
        <taxon>Eukaryota</taxon>
        <taxon>Metazoa</taxon>
        <taxon>Spiralia</taxon>
        <taxon>Lophotrochozoa</taxon>
        <taxon>Mollusca</taxon>
        <taxon>Bivalvia</taxon>
        <taxon>Autobranchia</taxon>
        <taxon>Heteroconchia</taxon>
        <taxon>Euheterodonta</taxon>
        <taxon>Imparidentia</taxon>
        <taxon>Neoheterodontei</taxon>
        <taxon>Myida</taxon>
        <taxon>Dreissenoidea</taxon>
        <taxon>Dreissenidae</taxon>
        <taxon>Dreissena</taxon>
    </lineage>
</organism>
<reference evidence="1" key="1">
    <citation type="journal article" date="2019" name="bioRxiv">
        <title>The Genome of the Zebra Mussel, Dreissena polymorpha: A Resource for Invasive Species Research.</title>
        <authorList>
            <person name="McCartney M.A."/>
            <person name="Auch B."/>
            <person name="Kono T."/>
            <person name="Mallez S."/>
            <person name="Zhang Y."/>
            <person name="Obille A."/>
            <person name="Becker A."/>
            <person name="Abrahante J.E."/>
            <person name="Garbe J."/>
            <person name="Badalamenti J.P."/>
            <person name="Herman A."/>
            <person name="Mangelson H."/>
            <person name="Liachko I."/>
            <person name="Sullivan S."/>
            <person name="Sone E.D."/>
            <person name="Koren S."/>
            <person name="Silverstein K.A.T."/>
            <person name="Beckman K.B."/>
            <person name="Gohl D.M."/>
        </authorList>
    </citation>
    <scope>NUCLEOTIDE SEQUENCE</scope>
    <source>
        <strain evidence="1">Duluth1</strain>
        <tissue evidence="1">Whole animal</tissue>
    </source>
</reference>
<proteinExistence type="predicted"/>
<dbReference type="AlphaFoldDB" id="A0A9D4FZJ3"/>
<keyword evidence="2" id="KW-1185">Reference proteome</keyword>